<feature type="region of interest" description="Disordered" evidence="12">
    <location>
        <begin position="1"/>
        <end position="27"/>
    </location>
</feature>
<dbReference type="PANTHER" id="PTHR14464">
    <property type="entry name" value="EXONUCLEASE V"/>
    <property type="match status" value="1"/>
</dbReference>
<evidence type="ECO:0000256" key="1">
    <source>
        <dbReference type="ARBA" id="ARBA00001946"/>
    </source>
</evidence>
<keyword evidence="8 13" id="KW-0269">Exonuclease</keyword>
<keyword evidence="6" id="KW-0479">Metal-binding</keyword>
<evidence type="ECO:0000256" key="12">
    <source>
        <dbReference type="SAM" id="MobiDB-lite"/>
    </source>
</evidence>
<evidence type="ECO:0000256" key="7">
    <source>
        <dbReference type="ARBA" id="ARBA00022722"/>
    </source>
</evidence>
<dbReference type="InterPro" id="IPR019190">
    <property type="entry name" value="EXOV"/>
</dbReference>
<dbReference type="Proteomes" id="UP000195602">
    <property type="component" value="Unassembled WGS sequence"/>
</dbReference>
<dbReference type="GO" id="GO:0005739">
    <property type="term" value="C:mitochondrion"/>
    <property type="evidence" value="ECO:0007669"/>
    <property type="project" value="TreeGrafter"/>
</dbReference>
<accession>A0AA91Q3V4</accession>
<dbReference type="GO" id="GO:0045145">
    <property type="term" value="F:single-stranded DNA 5'-3' DNA exonuclease activity"/>
    <property type="evidence" value="ECO:0007669"/>
    <property type="project" value="InterPro"/>
</dbReference>
<evidence type="ECO:0000256" key="8">
    <source>
        <dbReference type="ARBA" id="ARBA00022839"/>
    </source>
</evidence>
<sequence>MSRVLTFRVPPEQQQAPKPLLSDRSSTWPLLPQLAPTAVRPASPPSPKEELVLNVFGRGPDSLLMPPKHSLPLPFAFYTQFNGDASYMAEPRLSVTKLLVSSWCELREYYEVYAGSPRRVPTARLTQGTDYHRVLEERSHRAIDPSTVSARVEEILGEMPEERVLALTQGGSMAFKLAHQWVEQILVRCLAVAHTGYAREMHLHGFLDLTSGELATSKSTIGQGVLVNGIADMVRLEPAPYGDDRALPWDPQAVLELGPALEGAKARMDRLATNHTLEVRDVKTRAYNNVPKQSSVVEAARDQCMYYAQFLTTLAQNEEYAYQSLVENFTRRHIQTSHPLGEAHAAALLITNFGVLVEDYKALARGDALSFTPFDNATTFYVTEQPPEAYSLANFVDEPTFRALLADFHGDYFADVDISVLFRKWKRPLTPAYFCARAAQALHLFEKLKPSSVCVEYHNVKTGRIIECKSFPFDKHTLEEASKRAAQFWAGTRPPISTDDTERCKSCDFRSRCAAVNEQAMDKALVGDVIKDFLES</sequence>
<comment type="cofactor">
    <cofactor evidence="2">
        <name>[4Fe-4S] cluster</name>
        <dbReference type="ChEBI" id="CHEBI:49883"/>
    </cofactor>
</comment>
<evidence type="ECO:0000256" key="10">
    <source>
        <dbReference type="ARBA" id="ARBA00023014"/>
    </source>
</evidence>
<dbReference type="AlphaFoldDB" id="A0AA91Q3V4"/>
<dbReference type="GO" id="GO:0005634">
    <property type="term" value="C:nucleus"/>
    <property type="evidence" value="ECO:0007669"/>
    <property type="project" value="TreeGrafter"/>
</dbReference>
<keyword evidence="8 13" id="KW-0378">Hydrolase</keyword>
<organism evidence="13 14">
    <name type="scientific">Clavispora lusitaniae</name>
    <name type="common">Candida lusitaniae</name>
    <dbReference type="NCBI Taxonomy" id="36911"/>
    <lineage>
        <taxon>Eukaryota</taxon>
        <taxon>Fungi</taxon>
        <taxon>Dikarya</taxon>
        <taxon>Ascomycota</taxon>
        <taxon>Saccharomycotina</taxon>
        <taxon>Pichiomycetes</taxon>
        <taxon>Metschnikowiaceae</taxon>
        <taxon>Clavispora</taxon>
    </lineage>
</organism>
<reference evidence="13 14" key="1">
    <citation type="submission" date="2017-04" db="EMBL/GenBank/DDBJ databases">
        <title>Draft genome of the yeast Clavispora lusitaniae type strain CBS 6936.</title>
        <authorList>
            <person name="Durrens P."/>
            <person name="Klopp C."/>
            <person name="Biteau N."/>
            <person name="Fitton-Ouhabi V."/>
            <person name="Dementhon K."/>
            <person name="Accoceberry I."/>
            <person name="Sherman D.J."/>
            <person name="Noel T."/>
        </authorList>
    </citation>
    <scope>NUCLEOTIDE SEQUENCE [LARGE SCALE GENOMIC DNA]</scope>
    <source>
        <strain evidence="13 14">CBS 6936</strain>
    </source>
</reference>
<proteinExistence type="inferred from homology"/>
<dbReference type="Pfam" id="PF09810">
    <property type="entry name" value="Exo5"/>
    <property type="match status" value="1"/>
</dbReference>
<dbReference type="GO" id="GO:0051539">
    <property type="term" value="F:4 iron, 4 sulfur cluster binding"/>
    <property type="evidence" value="ECO:0007669"/>
    <property type="project" value="UniProtKB-KW"/>
</dbReference>
<evidence type="ECO:0000256" key="6">
    <source>
        <dbReference type="ARBA" id="ARBA00022485"/>
    </source>
</evidence>
<keyword evidence="6" id="KW-0004">4Fe-4S</keyword>
<evidence type="ECO:0000256" key="5">
    <source>
        <dbReference type="ARBA" id="ARBA00013561"/>
    </source>
</evidence>
<dbReference type="GO" id="GO:0036297">
    <property type="term" value="P:interstrand cross-link repair"/>
    <property type="evidence" value="ECO:0007669"/>
    <property type="project" value="TreeGrafter"/>
</dbReference>
<comment type="similarity">
    <text evidence="3">Belongs to the EXO5 family.</text>
</comment>
<evidence type="ECO:0000256" key="11">
    <source>
        <dbReference type="ARBA" id="ARBA00030412"/>
    </source>
</evidence>
<dbReference type="EMBL" id="LYUB02000001">
    <property type="protein sequence ID" value="OVF10748.1"/>
    <property type="molecule type" value="Genomic_DNA"/>
</dbReference>
<evidence type="ECO:0000256" key="9">
    <source>
        <dbReference type="ARBA" id="ARBA00023004"/>
    </source>
</evidence>
<evidence type="ECO:0000313" key="13">
    <source>
        <dbReference type="EMBL" id="OVF10748.1"/>
    </source>
</evidence>
<comment type="caution">
    <text evidence="13">The sequence shown here is derived from an EMBL/GenBank/DDBJ whole genome shotgun (WGS) entry which is preliminary data.</text>
</comment>
<comment type="cofactor">
    <cofactor evidence="1">
        <name>Mg(2+)</name>
        <dbReference type="ChEBI" id="CHEBI:18420"/>
    </cofactor>
</comment>
<evidence type="ECO:0000313" key="14">
    <source>
        <dbReference type="Proteomes" id="UP000195602"/>
    </source>
</evidence>
<dbReference type="KEGG" id="clus:A9F13_01g01628"/>
<keyword evidence="10" id="KW-0411">Iron-sulfur</keyword>
<keyword evidence="9" id="KW-0408">Iron</keyword>
<dbReference type="PANTHER" id="PTHR14464:SF4">
    <property type="entry name" value="EXONUCLEASE V"/>
    <property type="match status" value="1"/>
</dbReference>
<gene>
    <name evidence="13" type="ORF">A9F13_01g01628</name>
</gene>
<protein>
    <recommendedName>
        <fullName evidence="5">Exonuclease V, mitochondrial</fullName>
    </recommendedName>
    <alternativeName>
        <fullName evidence="11">Defects in morphology protein 1</fullName>
    </alternativeName>
</protein>
<comment type="subunit">
    <text evidence="4">Monomer.</text>
</comment>
<evidence type="ECO:0000256" key="3">
    <source>
        <dbReference type="ARBA" id="ARBA00009797"/>
    </source>
</evidence>
<keyword evidence="7" id="KW-0540">Nuclease</keyword>
<name>A0AA91Q3V4_CLALS</name>
<evidence type="ECO:0000256" key="2">
    <source>
        <dbReference type="ARBA" id="ARBA00001966"/>
    </source>
</evidence>
<evidence type="ECO:0000256" key="4">
    <source>
        <dbReference type="ARBA" id="ARBA00011245"/>
    </source>
</evidence>